<accession>A0A3E2V6A0</accession>
<name>A0A3E2V6A0_9FIRM</name>
<protein>
    <submittedName>
        <fullName evidence="1">Uncharacterized protein</fullName>
    </submittedName>
</protein>
<sequence length="105" mass="12131">MHSATKRLISRFFIGGPSLSLGRKWSSGKNGCSYFLKYTPRGILSPFFKKFEKKKRKTRMLRWWHLLTIVTERSRILLMKYAGAFFRGTGGLWSGGNRSIIQAVK</sequence>
<comment type="caution">
    <text evidence="1">The sequence shown here is derived from an EMBL/GenBank/DDBJ whole genome shotgun (WGS) entry which is preliminary data.</text>
</comment>
<evidence type="ECO:0000313" key="1">
    <source>
        <dbReference type="EMBL" id="RGC05970.1"/>
    </source>
</evidence>
<reference evidence="1 2" key="1">
    <citation type="submission" date="2018-08" db="EMBL/GenBank/DDBJ databases">
        <title>A genome reference for cultivated species of the human gut microbiota.</title>
        <authorList>
            <person name="Zou Y."/>
            <person name="Xue W."/>
            <person name="Luo G."/>
        </authorList>
    </citation>
    <scope>NUCLEOTIDE SEQUENCE [LARGE SCALE GENOMIC DNA]</scope>
    <source>
        <strain evidence="1 2">AM42-11AC</strain>
    </source>
</reference>
<dbReference type="EMBL" id="QVEZ01000003">
    <property type="protein sequence ID" value="RGC05970.1"/>
    <property type="molecule type" value="Genomic_DNA"/>
</dbReference>
<gene>
    <name evidence="1" type="ORF">DW905_05900</name>
</gene>
<proteinExistence type="predicted"/>
<organism evidence="1 2">
    <name type="scientific">Faecalibacterium prausnitzii</name>
    <dbReference type="NCBI Taxonomy" id="853"/>
    <lineage>
        <taxon>Bacteria</taxon>
        <taxon>Bacillati</taxon>
        <taxon>Bacillota</taxon>
        <taxon>Clostridia</taxon>
        <taxon>Eubacteriales</taxon>
        <taxon>Oscillospiraceae</taxon>
        <taxon>Faecalibacterium</taxon>
    </lineage>
</organism>
<dbReference type="Proteomes" id="UP000261079">
    <property type="component" value="Unassembled WGS sequence"/>
</dbReference>
<dbReference type="AlphaFoldDB" id="A0A3E2V6A0"/>
<evidence type="ECO:0000313" key="2">
    <source>
        <dbReference type="Proteomes" id="UP000261079"/>
    </source>
</evidence>